<dbReference type="Pfam" id="PF11042">
    <property type="entry name" value="DUF2750"/>
    <property type="match status" value="1"/>
</dbReference>
<gene>
    <name evidence="1" type="ORF">CCAN12_740052</name>
</gene>
<dbReference type="GeneID" id="69580894"/>
<dbReference type="Proteomes" id="UP000044026">
    <property type="component" value="Unassembled WGS sequence"/>
</dbReference>
<dbReference type="EMBL" id="CDOE01000072">
    <property type="protein sequence ID" value="CEN38839.1"/>
    <property type="molecule type" value="Genomic_DNA"/>
</dbReference>
<reference evidence="1 2" key="1">
    <citation type="submission" date="2015-01" db="EMBL/GenBank/DDBJ databases">
        <authorList>
            <person name="Xiang T."/>
            <person name="Song Y."/>
            <person name="Huang L."/>
            <person name="Wang B."/>
            <person name="Wu P."/>
        </authorList>
    </citation>
    <scope>NUCLEOTIDE SEQUENCE [LARGE SCALE GENOMIC DNA]</scope>
    <source>
        <strain evidence="1 2">Cc12</strain>
    </source>
</reference>
<proteinExistence type="predicted"/>
<organism evidence="1 2">
    <name type="scientific">Capnocytophaga canimorsus</name>
    <dbReference type="NCBI Taxonomy" id="28188"/>
    <lineage>
        <taxon>Bacteria</taxon>
        <taxon>Pseudomonadati</taxon>
        <taxon>Bacteroidota</taxon>
        <taxon>Flavobacteriia</taxon>
        <taxon>Flavobacteriales</taxon>
        <taxon>Flavobacteriaceae</taxon>
        <taxon>Capnocytophaga</taxon>
    </lineage>
</organism>
<dbReference type="RefSeq" id="WP_042001055.1">
    <property type="nucleotide sequence ID" value="NZ_CP022382.1"/>
</dbReference>
<name>A0A0B7HJL4_9FLAO</name>
<dbReference type="AlphaFoldDB" id="A0A0B7HJL4"/>
<accession>A0A0B7HJL4</accession>
<dbReference type="InterPro" id="IPR021284">
    <property type="entry name" value="DUF2750"/>
</dbReference>
<evidence type="ECO:0000313" key="1">
    <source>
        <dbReference type="EMBL" id="CEN38839.1"/>
    </source>
</evidence>
<protein>
    <submittedName>
        <fullName evidence="1">Uncharacterized protein</fullName>
    </submittedName>
</protein>
<evidence type="ECO:0000313" key="2">
    <source>
        <dbReference type="Proteomes" id="UP000044026"/>
    </source>
</evidence>
<sequence>MLQNSSTIDARYEHFISKVVQTQIIYTLEDKQGVAICGSNDFELDGEPVPVLLFWSDKVLANACKVEEWASYDVKEIPLNEFIENWCLGMYDDEVVSGIEFDANLFGREESPLQLLEDLIAEIKSTKATISFKQFKSVADMESYLSEIGDTLN</sequence>